<keyword evidence="6" id="KW-1185">Reference proteome</keyword>
<dbReference type="InterPro" id="IPR006139">
    <property type="entry name" value="D-isomer_2_OHA_DH_cat_dom"/>
</dbReference>
<dbReference type="GO" id="GO:0047964">
    <property type="term" value="F:glyoxylate reductase (NADH) activity"/>
    <property type="evidence" value="ECO:0007669"/>
    <property type="project" value="UniProtKB-EC"/>
</dbReference>
<reference evidence="5 6" key="1">
    <citation type="submission" date="2022-09" db="EMBL/GenBank/DDBJ databases">
        <authorList>
            <person name="Kop L."/>
        </authorList>
    </citation>
    <scope>NUCLEOTIDE SEQUENCE [LARGE SCALE GENOMIC DNA]</scope>
    <source>
        <strain evidence="5 6">347</strain>
    </source>
</reference>
<dbReference type="InterPro" id="IPR036291">
    <property type="entry name" value="NAD(P)-bd_dom_sf"/>
</dbReference>
<dbReference type="PANTHER" id="PTHR10996:SF283">
    <property type="entry name" value="GLYOXYLATE_HYDROXYPYRUVATE REDUCTASE B"/>
    <property type="match status" value="1"/>
</dbReference>
<evidence type="ECO:0000259" key="4">
    <source>
        <dbReference type="Pfam" id="PF02826"/>
    </source>
</evidence>
<dbReference type="EC" id="1.1.1.26" evidence="5"/>
<proteinExistence type="inferred from homology"/>
<dbReference type="Pfam" id="PF02826">
    <property type="entry name" value="2-Hacid_dh_C"/>
    <property type="match status" value="1"/>
</dbReference>
<accession>A0ABM9HG75</accession>
<comment type="similarity">
    <text evidence="2">Belongs to the D-isomer specific 2-hydroxyacid dehydrogenase family.</text>
</comment>
<dbReference type="SUPFAM" id="SSF51735">
    <property type="entry name" value="NAD(P)-binding Rossmann-fold domains"/>
    <property type="match status" value="1"/>
</dbReference>
<evidence type="ECO:0000256" key="2">
    <source>
        <dbReference type="RuleBase" id="RU003719"/>
    </source>
</evidence>
<dbReference type="Gene3D" id="3.40.50.720">
    <property type="entry name" value="NAD(P)-binding Rossmann-like Domain"/>
    <property type="match status" value="2"/>
</dbReference>
<name>A0ABM9HG75_9BACT</name>
<dbReference type="InterPro" id="IPR029753">
    <property type="entry name" value="D-isomer_DH_CS"/>
</dbReference>
<dbReference type="PROSITE" id="PS00671">
    <property type="entry name" value="D_2_HYDROXYACID_DH_3"/>
    <property type="match status" value="1"/>
</dbReference>
<feature type="domain" description="D-isomer specific 2-hydroxyacid dehydrogenase NAD-binding" evidence="4">
    <location>
        <begin position="125"/>
        <end position="302"/>
    </location>
</feature>
<evidence type="ECO:0000313" key="6">
    <source>
        <dbReference type="Proteomes" id="UP001157733"/>
    </source>
</evidence>
<dbReference type="EMBL" id="OX336137">
    <property type="protein sequence ID" value="CAI2719156.1"/>
    <property type="molecule type" value="Genomic_DNA"/>
</dbReference>
<gene>
    <name evidence="5" type="primary">gyaR</name>
    <name evidence="5" type="ORF">NSPWAT_2300</name>
</gene>
<evidence type="ECO:0000313" key="5">
    <source>
        <dbReference type="EMBL" id="CAI2719156.1"/>
    </source>
</evidence>
<dbReference type="InterPro" id="IPR050223">
    <property type="entry name" value="D-isomer_2-hydroxyacid_DH"/>
</dbReference>
<organism evidence="5 6">
    <name type="scientific">Nitrospina watsonii</name>
    <dbReference type="NCBI Taxonomy" id="1323948"/>
    <lineage>
        <taxon>Bacteria</taxon>
        <taxon>Pseudomonadati</taxon>
        <taxon>Nitrospinota/Tectimicrobiota group</taxon>
        <taxon>Nitrospinota</taxon>
        <taxon>Nitrospinia</taxon>
        <taxon>Nitrospinales</taxon>
        <taxon>Nitrospinaceae</taxon>
        <taxon>Nitrospina</taxon>
    </lineage>
</organism>
<dbReference type="InterPro" id="IPR006140">
    <property type="entry name" value="D-isomer_DH_NAD-bd"/>
</dbReference>
<dbReference type="SUPFAM" id="SSF52283">
    <property type="entry name" value="Formate/glycerate dehydrogenase catalytic domain-like"/>
    <property type="match status" value="1"/>
</dbReference>
<protein>
    <submittedName>
        <fullName evidence="5">Glyoxylate reductase</fullName>
        <ecNumber evidence="5">1.1.1.26</ecNumber>
    </submittedName>
</protein>
<dbReference type="CDD" id="cd05301">
    <property type="entry name" value="GDH"/>
    <property type="match status" value="1"/>
</dbReference>
<evidence type="ECO:0000256" key="1">
    <source>
        <dbReference type="ARBA" id="ARBA00023002"/>
    </source>
</evidence>
<sequence>MEASTHHELFISKDSMKPVVSITHIFPDPALNRLRERFEVHYNDSGQSLSAGELQNRAAESDAMITYLSDRIDSEVLGAAKNLKLVANYGAGFNNIDVARAREKKIWVTNTPGVLHETTADLTWALLLGIARAIVPADRYTREGRFDGWQAKLFLGHDVYGKTLGVIGCGEIGRAVARRAVGFNMNVLYCQRHRLPEAEEHRLNATYVPLEQLLKESDFVSLHVPLTEETRYMIRAEQIAMMKPTAYLINTARGKVMDDRALVEALRQGTIAGAALDVFENEPELTEGMTALDNILIPPHIGSASHATRDIMANLVADNVFDALDGRTPRTLVPGWQA</sequence>
<dbReference type="Proteomes" id="UP001157733">
    <property type="component" value="Chromosome"/>
</dbReference>
<feature type="domain" description="D-isomer specific 2-hydroxyacid dehydrogenase catalytic" evidence="3">
    <location>
        <begin position="27"/>
        <end position="333"/>
    </location>
</feature>
<keyword evidence="1 2" id="KW-0560">Oxidoreductase</keyword>
<dbReference type="PANTHER" id="PTHR10996">
    <property type="entry name" value="2-HYDROXYACID DEHYDROGENASE-RELATED"/>
    <property type="match status" value="1"/>
</dbReference>
<dbReference type="Pfam" id="PF00389">
    <property type="entry name" value="2-Hacid_dh"/>
    <property type="match status" value="1"/>
</dbReference>
<evidence type="ECO:0000259" key="3">
    <source>
        <dbReference type="Pfam" id="PF00389"/>
    </source>
</evidence>